<evidence type="ECO:0000256" key="13">
    <source>
        <dbReference type="ARBA" id="ARBA00031464"/>
    </source>
</evidence>
<evidence type="ECO:0000256" key="5">
    <source>
        <dbReference type="ARBA" id="ARBA00012121"/>
    </source>
</evidence>
<dbReference type="HAMAP" id="MF_00065">
    <property type="entry name" value="Adenylyl_sulf_kinase"/>
    <property type="match status" value="1"/>
</dbReference>
<dbReference type="NCBIfam" id="NF003013">
    <property type="entry name" value="PRK03846.1"/>
    <property type="match status" value="1"/>
</dbReference>
<dbReference type="GO" id="GO:0070814">
    <property type="term" value="P:hydrogen sulfide biosynthetic process"/>
    <property type="evidence" value="ECO:0007669"/>
    <property type="project" value="UniProtKB-UniRule"/>
</dbReference>
<evidence type="ECO:0000256" key="11">
    <source>
        <dbReference type="ARBA" id="ARBA00029724"/>
    </source>
</evidence>
<evidence type="ECO:0000259" key="16">
    <source>
        <dbReference type="Pfam" id="PF01583"/>
    </source>
</evidence>
<dbReference type="EMBL" id="LROM01000092">
    <property type="protein sequence ID" value="OEZ98277.1"/>
    <property type="molecule type" value="Genomic_DNA"/>
</dbReference>
<dbReference type="CDD" id="cd02027">
    <property type="entry name" value="APSK"/>
    <property type="match status" value="1"/>
</dbReference>
<evidence type="ECO:0000256" key="10">
    <source>
        <dbReference type="ARBA" id="ARBA00022840"/>
    </source>
</evidence>
<comment type="catalytic activity">
    <reaction evidence="1 14 15">
        <text>adenosine 5'-phosphosulfate + ATP = 3'-phosphoadenylyl sulfate + ADP + H(+)</text>
        <dbReference type="Rhea" id="RHEA:24152"/>
        <dbReference type="ChEBI" id="CHEBI:15378"/>
        <dbReference type="ChEBI" id="CHEBI:30616"/>
        <dbReference type="ChEBI" id="CHEBI:58243"/>
        <dbReference type="ChEBI" id="CHEBI:58339"/>
        <dbReference type="ChEBI" id="CHEBI:456216"/>
        <dbReference type="EC" id="2.7.1.25"/>
    </reaction>
</comment>
<dbReference type="GO" id="GO:0005524">
    <property type="term" value="F:ATP binding"/>
    <property type="evidence" value="ECO:0007669"/>
    <property type="project" value="UniProtKB-UniRule"/>
</dbReference>
<feature type="active site" description="Phosphoserine intermediate" evidence="14">
    <location>
        <position position="118"/>
    </location>
</feature>
<dbReference type="NCBIfam" id="TIGR00455">
    <property type="entry name" value="apsK"/>
    <property type="match status" value="1"/>
</dbReference>
<evidence type="ECO:0000256" key="1">
    <source>
        <dbReference type="ARBA" id="ARBA00001823"/>
    </source>
</evidence>
<evidence type="ECO:0000256" key="12">
    <source>
        <dbReference type="ARBA" id="ARBA00031393"/>
    </source>
</evidence>
<feature type="domain" description="APS kinase" evidence="16">
    <location>
        <begin position="37"/>
        <end position="185"/>
    </location>
</feature>
<reference evidence="18" key="1">
    <citation type="journal article" date="2016" name="Front. Microbiol.">
        <title>Molecular Keys to the Janthinobacterium and Duganella spp. Interaction with the Plant Pathogen Fusarium graminearum.</title>
        <authorList>
            <person name="Haack F.S."/>
            <person name="Poehlein A."/>
            <person name="Kroger C."/>
            <person name="Voigt C.A."/>
            <person name="Piepenbring M."/>
            <person name="Bode H.B."/>
            <person name="Daniel R."/>
            <person name="Schafer W."/>
            <person name="Streit W.R."/>
        </authorList>
    </citation>
    <scope>NUCLEOTIDE SEQUENCE [LARGE SCALE GENOMIC DNA]</scope>
    <source>
        <strain evidence="18">T54</strain>
    </source>
</reference>
<accession>A0A1E7WI42</accession>
<dbReference type="UniPathway" id="UPA00140">
    <property type="reaction ID" value="UER00205"/>
</dbReference>
<evidence type="ECO:0000313" key="17">
    <source>
        <dbReference type="EMBL" id="OEZ98277.1"/>
    </source>
</evidence>
<evidence type="ECO:0000256" key="3">
    <source>
        <dbReference type="ARBA" id="ARBA00004806"/>
    </source>
</evidence>
<comment type="caution">
    <text evidence="17">The sequence shown here is derived from an EMBL/GenBank/DDBJ whole genome shotgun (WGS) entry which is preliminary data.</text>
</comment>
<dbReference type="Proteomes" id="UP000175989">
    <property type="component" value="Unassembled WGS sequence"/>
</dbReference>
<comment type="pathway">
    <text evidence="3 14 15">Sulfur metabolism; hydrogen sulfide biosynthesis; sulfite from sulfate: step 2/3.</text>
</comment>
<evidence type="ECO:0000256" key="6">
    <source>
        <dbReference type="ARBA" id="ARBA00018163"/>
    </source>
</evidence>
<dbReference type="InterPro" id="IPR002891">
    <property type="entry name" value="APS"/>
</dbReference>
<sequence>MIALNKIDNRAGAAPQVFWHAGQVTASERGRQFGQQAATVWLTGLSGAGKSTLACALEHSLIEAGRAAYVLDGDNLRHHLNRDLGFSPADRQENIRRSAEVAKLMNDAGLIVICAFISPLRADRDMARQIIGESNFIETYLSTQRAVCEARDPKGLYRKARAGLIAEFTGVSAPYEVPLQPSLVFDTDAHSVAECCAQIYRHLAPRFVREAA</sequence>
<dbReference type="Pfam" id="PF01583">
    <property type="entry name" value="APS_kinase"/>
    <property type="match status" value="1"/>
</dbReference>
<keyword evidence="18" id="KW-1185">Reference proteome</keyword>
<dbReference type="PANTHER" id="PTHR11055:SF63">
    <property type="entry name" value="ADENYLYL-SULFATE KINASE 1, CHLOROPLASTIC"/>
    <property type="match status" value="1"/>
</dbReference>
<keyword evidence="14" id="KW-0597">Phosphoprotein</keyword>
<dbReference type="GO" id="GO:0004020">
    <property type="term" value="F:adenylylsulfate kinase activity"/>
    <property type="evidence" value="ECO:0007669"/>
    <property type="project" value="UniProtKB-UniRule"/>
</dbReference>
<dbReference type="SUPFAM" id="SSF52540">
    <property type="entry name" value="P-loop containing nucleoside triphosphate hydrolases"/>
    <property type="match status" value="1"/>
</dbReference>
<feature type="binding site" evidence="14">
    <location>
        <begin position="44"/>
        <end position="51"/>
    </location>
    <ligand>
        <name>ATP</name>
        <dbReference type="ChEBI" id="CHEBI:30616"/>
    </ligand>
</feature>
<dbReference type="EC" id="2.7.1.25" evidence="5 14"/>
<protein>
    <recommendedName>
        <fullName evidence="6 14">Adenylyl-sulfate kinase</fullName>
        <ecNumber evidence="5 14">2.7.1.25</ecNumber>
    </recommendedName>
    <alternativeName>
        <fullName evidence="12 14">APS kinase</fullName>
    </alternativeName>
    <alternativeName>
        <fullName evidence="13 14">ATP adenosine-5'-phosphosulfate 3'-phosphotransferase</fullName>
    </alternativeName>
    <alternativeName>
        <fullName evidence="11 14">Adenosine-5'-phosphosulfate kinase</fullName>
    </alternativeName>
</protein>
<name>A0A1E7WI42_9BURK</name>
<comment type="similarity">
    <text evidence="4 14 15">Belongs to the APS kinase family.</text>
</comment>
<keyword evidence="9 14" id="KW-0418">Kinase</keyword>
<dbReference type="GO" id="GO:0000103">
    <property type="term" value="P:sulfate assimilation"/>
    <property type="evidence" value="ECO:0007669"/>
    <property type="project" value="UniProtKB-UniRule"/>
</dbReference>
<keyword evidence="8 14" id="KW-0547">Nucleotide-binding</keyword>
<organism evidence="17 18">
    <name type="scientific">Duganella phyllosphaerae</name>
    <dbReference type="NCBI Taxonomy" id="762836"/>
    <lineage>
        <taxon>Bacteria</taxon>
        <taxon>Pseudomonadati</taxon>
        <taxon>Pseudomonadota</taxon>
        <taxon>Betaproteobacteria</taxon>
        <taxon>Burkholderiales</taxon>
        <taxon>Oxalobacteraceae</taxon>
        <taxon>Telluria group</taxon>
        <taxon>Duganella</taxon>
    </lineage>
</organism>
<dbReference type="Gene3D" id="3.40.50.300">
    <property type="entry name" value="P-loop containing nucleotide triphosphate hydrolases"/>
    <property type="match status" value="1"/>
</dbReference>
<comment type="function">
    <text evidence="2 14 15">Catalyzes the synthesis of activated sulfate.</text>
</comment>
<dbReference type="OrthoDB" id="9804504at2"/>
<dbReference type="AlphaFoldDB" id="A0A1E7WI42"/>
<dbReference type="InterPro" id="IPR059117">
    <property type="entry name" value="APS_kinase_dom"/>
</dbReference>
<proteinExistence type="inferred from homology"/>
<evidence type="ECO:0000256" key="15">
    <source>
        <dbReference type="RuleBase" id="RU004347"/>
    </source>
</evidence>
<evidence type="ECO:0000256" key="9">
    <source>
        <dbReference type="ARBA" id="ARBA00022777"/>
    </source>
</evidence>
<dbReference type="PATRIC" id="fig|762836.4.peg.3315"/>
<keyword evidence="7 14" id="KW-0808">Transferase</keyword>
<evidence type="ECO:0000256" key="4">
    <source>
        <dbReference type="ARBA" id="ARBA00007008"/>
    </source>
</evidence>
<evidence type="ECO:0000256" key="7">
    <source>
        <dbReference type="ARBA" id="ARBA00022679"/>
    </source>
</evidence>
<gene>
    <name evidence="14 17" type="primary">cysC</name>
    <name evidence="17" type="ORF">DUPY_32220</name>
</gene>
<evidence type="ECO:0000313" key="18">
    <source>
        <dbReference type="Proteomes" id="UP000175989"/>
    </source>
</evidence>
<evidence type="ECO:0000256" key="14">
    <source>
        <dbReference type="HAMAP-Rule" id="MF_00065"/>
    </source>
</evidence>
<evidence type="ECO:0000256" key="2">
    <source>
        <dbReference type="ARBA" id="ARBA00002632"/>
    </source>
</evidence>
<keyword evidence="10 14" id="KW-0067">ATP-binding</keyword>
<dbReference type="RefSeq" id="WP_084640743.1">
    <property type="nucleotide sequence ID" value="NZ_LROM01000092.1"/>
</dbReference>
<dbReference type="PANTHER" id="PTHR11055">
    <property type="entry name" value="BIFUNCTIONAL 3'-PHOSPHOADENOSINE 5'-PHOSPHOSULFATE SYNTHASE"/>
    <property type="match status" value="1"/>
</dbReference>
<evidence type="ECO:0000256" key="8">
    <source>
        <dbReference type="ARBA" id="ARBA00022741"/>
    </source>
</evidence>
<dbReference type="InterPro" id="IPR027417">
    <property type="entry name" value="P-loop_NTPase"/>
</dbReference>